<dbReference type="RefSeq" id="WP_196280969.1">
    <property type="nucleotide sequence ID" value="NZ_JADQDQ010000002.1"/>
</dbReference>
<sequence length="233" mass="25219">MALAGLVTALLPAALSSCDYAKANVNTLVTDDCGVNWKLIAAGKSVPKGVGNPCFYKVTIPDYPMQGDSHFKVVFAENVLASLDVSYDYTITNPMSFIQEAKYLGKTNSAEVGTQFEAAENTVIDKRIKDAVRGRLSKEDVVTFSPSDFEDLLLPELNKLLQPRGVTVNFLSLVPVYDEQTAQAVDVATAMKIYTSKNLEKLGEQVIANRAGASRIVVENQPAPAPVADEKEK</sequence>
<evidence type="ECO:0000313" key="3">
    <source>
        <dbReference type="Proteomes" id="UP000597617"/>
    </source>
</evidence>
<proteinExistence type="predicted"/>
<evidence type="ECO:0000256" key="1">
    <source>
        <dbReference type="SAM" id="SignalP"/>
    </source>
</evidence>
<comment type="caution">
    <text evidence="2">The sequence shown here is derived from an EMBL/GenBank/DDBJ whole genome shotgun (WGS) entry which is preliminary data.</text>
</comment>
<dbReference type="Proteomes" id="UP000597617">
    <property type="component" value="Unassembled WGS sequence"/>
</dbReference>
<accession>A0ABS0IEI3</accession>
<feature type="signal peptide" evidence="1">
    <location>
        <begin position="1"/>
        <end position="23"/>
    </location>
</feature>
<evidence type="ECO:0000313" key="2">
    <source>
        <dbReference type="EMBL" id="MBF9236577.1"/>
    </source>
</evidence>
<keyword evidence="1" id="KW-0732">Signal</keyword>
<protein>
    <recommendedName>
        <fullName evidence="4">Band 7 domain-containing protein</fullName>
    </recommendedName>
</protein>
<feature type="chain" id="PRO_5045951751" description="Band 7 domain-containing protein" evidence="1">
    <location>
        <begin position="24"/>
        <end position="233"/>
    </location>
</feature>
<organism evidence="2 3">
    <name type="scientific">Hymenobacter jeongseonensis</name>
    <dbReference type="NCBI Taxonomy" id="2791027"/>
    <lineage>
        <taxon>Bacteria</taxon>
        <taxon>Pseudomonadati</taxon>
        <taxon>Bacteroidota</taxon>
        <taxon>Cytophagia</taxon>
        <taxon>Cytophagales</taxon>
        <taxon>Hymenobacteraceae</taxon>
        <taxon>Hymenobacter</taxon>
    </lineage>
</organism>
<name>A0ABS0IEI3_9BACT</name>
<reference evidence="2 3" key="1">
    <citation type="submission" date="2020-11" db="EMBL/GenBank/DDBJ databases">
        <authorList>
            <person name="Kim M.K."/>
        </authorList>
    </citation>
    <scope>NUCLEOTIDE SEQUENCE [LARGE SCALE GENOMIC DNA]</scope>
    <source>
        <strain evidence="2 3">BT683</strain>
    </source>
</reference>
<gene>
    <name evidence="2" type="ORF">I2I05_04130</name>
</gene>
<keyword evidence="3" id="KW-1185">Reference proteome</keyword>
<dbReference type="EMBL" id="JADQDQ010000002">
    <property type="protein sequence ID" value="MBF9236577.1"/>
    <property type="molecule type" value="Genomic_DNA"/>
</dbReference>
<evidence type="ECO:0008006" key="4">
    <source>
        <dbReference type="Google" id="ProtNLM"/>
    </source>
</evidence>